<dbReference type="SUPFAM" id="SSF53850">
    <property type="entry name" value="Periplasmic binding protein-like II"/>
    <property type="match status" value="1"/>
</dbReference>
<reference evidence="1 2" key="1">
    <citation type="submission" date="2006-02" db="EMBL/GenBank/DDBJ databases">
        <authorList>
            <person name="Moran M.A."/>
            <person name="Kjelleberg S."/>
            <person name="Egan S."/>
            <person name="Saunders N."/>
            <person name="Thomas T."/>
            <person name="Ferriera S."/>
            <person name="Johnson J."/>
            <person name="Kravitz S."/>
            <person name="Halpern A."/>
            <person name="Remington K."/>
            <person name="Beeson K."/>
            <person name="Tran B."/>
            <person name="Rogers Y.-H."/>
            <person name="Friedman R."/>
            <person name="Venter J.C."/>
        </authorList>
    </citation>
    <scope>NUCLEOTIDE SEQUENCE [LARGE SCALE GENOMIC DNA]</scope>
    <source>
        <strain evidence="1 2">D2</strain>
    </source>
</reference>
<dbReference type="Gene3D" id="3.40.190.10">
    <property type="entry name" value="Periplasmic binding protein-like II"/>
    <property type="match status" value="2"/>
</dbReference>
<comment type="caution">
    <text evidence="1">The sequence shown here is derived from an EMBL/GenBank/DDBJ whole genome shotgun (WGS) entry which is preliminary data.</text>
</comment>
<keyword evidence="2" id="KW-1185">Reference proteome</keyword>
<dbReference type="eggNOG" id="COG0834">
    <property type="taxonomic scope" value="Bacteria"/>
</dbReference>
<dbReference type="HOGENOM" id="CLU_1371206_0_0_6"/>
<gene>
    <name evidence="1" type="ORF">PTD2_03851</name>
</gene>
<dbReference type="EMBL" id="AAOH01000001">
    <property type="protein sequence ID" value="EAR30673.1"/>
    <property type="molecule type" value="Genomic_DNA"/>
</dbReference>
<dbReference type="STRING" id="87626.PTD2_03851"/>
<dbReference type="AlphaFoldDB" id="A4C541"/>
<dbReference type="Proteomes" id="UP000006201">
    <property type="component" value="Unassembled WGS sequence"/>
</dbReference>
<sequence length="199" mass="22779">MLTFAAPDDVEILYKEIQLLHQAYQAIGCDFTVLTMPAGRAIIEDIRDDSIDGEVVRGRNFSNLVTDFIAIPTPIMTMEVFAFSKTKKIEYATWNALKPYRIATVRGFTVIEKQLQKHQQITLLNAATQAFELLEKDRVDIVILPAPLRQLATFNIETLQPALLEQPLYHFLHKRHQHLITPLNLEIQQLLTESKVDPK</sequence>
<organism evidence="1 2">
    <name type="scientific">Pseudoalteromonas tunicata D2</name>
    <dbReference type="NCBI Taxonomy" id="87626"/>
    <lineage>
        <taxon>Bacteria</taxon>
        <taxon>Pseudomonadati</taxon>
        <taxon>Pseudomonadota</taxon>
        <taxon>Gammaproteobacteria</taxon>
        <taxon>Alteromonadales</taxon>
        <taxon>Pseudoalteromonadaceae</taxon>
        <taxon>Pseudoalteromonas</taxon>
    </lineage>
</organism>
<accession>A4C541</accession>
<protein>
    <submittedName>
        <fullName evidence="1">Uncharacterized protein</fullName>
    </submittedName>
</protein>
<proteinExistence type="predicted"/>
<evidence type="ECO:0000313" key="1">
    <source>
        <dbReference type="EMBL" id="EAR30673.1"/>
    </source>
</evidence>
<evidence type="ECO:0000313" key="2">
    <source>
        <dbReference type="Proteomes" id="UP000006201"/>
    </source>
</evidence>
<name>A4C541_9GAMM</name>